<dbReference type="InterPro" id="IPR023214">
    <property type="entry name" value="HAD_sf"/>
</dbReference>
<dbReference type="Pfam" id="PF12710">
    <property type="entry name" value="HAD"/>
    <property type="match status" value="1"/>
</dbReference>
<keyword evidence="2" id="KW-0472">Membrane</keyword>
<proteinExistence type="predicted"/>
<dbReference type="SUPFAM" id="SSF56784">
    <property type="entry name" value="HAD-like"/>
    <property type="match status" value="1"/>
</dbReference>
<evidence type="ECO:0000313" key="4">
    <source>
        <dbReference type="EMBL" id="CAD9493275.1"/>
    </source>
</evidence>
<feature type="signal peptide" evidence="3">
    <location>
        <begin position="1"/>
        <end position="16"/>
    </location>
</feature>
<evidence type="ECO:0000256" key="2">
    <source>
        <dbReference type="ARBA" id="ARBA00023136"/>
    </source>
</evidence>
<name>A0A7S2HLC1_9EUKA</name>
<evidence type="ECO:0000256" key="3">
    <source>
        <dbReference type="SAM" id="SignalP"/>
    </source>
</evidence>
<gene>
    <name evidence="4" type="ORF">CBRE1094_LOCUS27562</name>
</gene>
<reference evidence="4" key="1">
    <citation type="submission" date="2021-01" db="EMBL/GenBank/DDBJ databases">
        <authorList>
            <person name="Corre E."/>
            <person name="Pelletier E."/>
            <person name="Niang G."/>
            <person name="Scheremetjew M."/>
            <person name="Finn R."/>
            <person name="Kale V."/>
            <person name="Holt S."/>
            <person name="Cochrane G."/>
            <person name="Meng A."/>
            <person name="Brown T."/>
            <person name="Cohen L."/>
        </authorList>
    </citation>
    <scope>NUCLEOTIDE SEQUENCE</scope>
    <source>
        <strain evidence="4">UTEX LB 985</strain>
    </source>
</reference>
<protein>
    <submittedName>
        <fullName evidence="4">Uncharacterized protein</fullName>
    </submittedName>
</protein>
<comment type="subcellular location">
    <subcellularLocation>
        <location evidence="1">Membrane</location>
    </subcellularLocation>
</comment>
<evidence type="ECO:0000256" key="1">
    <source>
        <dbReference type="ARBA" id="ARBA00004370"/>
    </source>
</evidence>
<dbReference type="Gene3D" id="3.40.50.1000">
    <property type="entry name" value="HAD superfamily/HAD-like"/>
    <property type="match status" value="1"/>
</dbReference>
<accession>A0A7S2HLC1</accession>
<organism evidence="4">
    <name type="scientific">Haptolina brevifila</name>
    <dbReference type="NCBI Taxonomy" id="156173"/>
    <lineage>
        <taxon>Eukaryota</taxon>
        <taxon>Haptista</taxon>
        <taxon>Haptophyta</taxon>
        <taxon>Prymnesiophyceae</taxon>
        <taxon>Prymnesiales</taxon>
        <taxon>Prymnesiaceae</taxon>
        <taxon>Haptolina</taxon>
    </lineage>
</organism>
<dbReference type="PANTHER" id="PTHR15486:SF96">
    <property type="entry name" value="LIPID DROPLET-REGULATING VLDL ASSEMBLY FACTOR AUP1"/>
    <property type="match status" value="1"/>
</dbReference>
<dbReference type="EMBL" id="HBGU01050572">
    <property type="protein sequence ID" value="CAD9493275.1"/>
    <property type="molecule type" value="Transcribed_RNA"/>
</dbReference>
<dbReference type="GO" id="GO:0016020">
    <property type="term" value="C:membrane"/>
    <property type="evidence" value="ECO:0007669"/>
    <property type="project" value="UniProtKB-SubCell"/>
</dbReference>
<dbReference type="PANTHER" id="PTHR15486">
    <property type="entry name" value="ANCIENT UBIQUITOUS PROTEIN"/>
    <property type="match status" value="1"/>
</dbReference>
<feature type="chain" id="PRO_5030684083" evidence="3">
    <location>
        <begin position="17"/>
        <end position="269"/>
    </location>
</feature>
<dbReference type="NCBIfam" id="TIGR01488">
    <property type="entry name" value="HAD-SF-IB"/>
    <property type="match status" value="1"/>
</dbReference>
<dbReference type="InterPro" id="IPR036412">
    <property type="entry name" value="HAD-like_sf"/>
</dbReference>
<sequence length="269" mass="29189">MRNLLCILCALASAVAFTPIPAMRRPRVACCARRCSAKPLHALASAPAASVVITDMDETLISKKSTGYVIAFLWHYRAFMRILFLLPPLFPILKLLSQFSRKAAVKLMYFFAFRGLSVERAKRVADEQLSPQYVRDLQDPAASAVLGADAAVIITASPSFMARPWLRKYLGVPATNVYGAELVEINGRFTGFLTGDIPMGETKVDLLKESCAAGAEFTTGFGDHHTDVPFLRACNRGVLVAKLPESEAAGCEYVAAGPFDMAKLPSPIS</sequence>
<keyword evidence="3" id="KW-0732">Signal</keyword>
<dbReference type="AlphaFoldDB" id="A0A7S2HLC1"/>
<dbReference type="Gene3D" id="1.20.1440.100">
    <property type="entry name" value="SG protein - dephosphorylation function"/>
    <property type="match status" value="1"/>
</dbReference>